<sequence length="645" mass="73431">MPRQSDLRFTFEPASGLQFDVLEFDFNEALSETFSLRLKLSSINPAVDFAQILDQPALFTLWRGNTPARYVHGLVSLFEQGETGFRRTRYHAVVEPTLARASLRSNWRIHQQKSVPQILQTLMSEQGITDYEQMMFLEHLPREYCVQPGETTLEHIFRLSAEEGIYTAFTFARTGHRLIQGDKLIVHGAIEGGPVSYNPNPGGDAPEPALHSFRYTEHVRTARQVQLDYSFKNPRYNQRQVQDGVSLDHQGKDYERYDYPGRYKRDEAGKPFTQTRLLALRRDARMVVVKGDDARLVPGMAFTLDGHPREEWNRNWRPVRIVHHGKQHVSQQEESAEAEQGTQYCYEAELVPDDVEWKAPLLPKPRIDGPQIATITGPAGEEIHCDEYGRVIVQFPWDREGKNDDHSSCWIRVATNWAGSTWGHQAIPRIGQEVIVDFLDGDCDQPVIVGRTYRATNLPPYELPRHKTRMTIKSQTHKGDGFNELRFEDEKDQEEIYVHAQKDQNIHVNHDETTFVGNDRDETVEHDERVAIGHDRTEMLAYDRRDAAQGLYFESQLAAAMVGMNACKDGDELLAGWANGPTALTNLVWRTSAATWRSVPKPHRHPRSCSARRPGRGSHSRRRGTSCPCAACTKAACGPCSCWSS</sequence>
<feature type="domain" description="Gp5/Type VI secretion system Vgr C-terminal trimerisation" evidence="4">
    <location>
        <begin position="470"/>
        <end position="544"/>
    </location>
</feature>
<dbReference type="Gene3D" id="4.10.220.110">
    <property type="match status" value="1"/>
</dbReference>
<evidence type="ECO:0000313" key="5">
    <source>
        <dbReference type="EMBL" id="PXX18086.1"/>
    </source>
</evidence>
<proteinExistence type="inferred from homology"/>
<evidence type="ECO:0000256" key="1">
    <source>
        <dbReference type="ARBA" id="ARBA00005558"/>
    </source>
</evidence>
<gene>
    <name evidence="5" type="ORF">C7400_105148</name>
</gene>
<reference evidence="5 6" key="1">
    <citation type="submission" date="2018-05" db="EMBL/GenBank/DDBJ databases">
        <title>Genomic Encyclopedia of Type Strains, Phase IV (KMG-V): Genome sequencing to study the core and pangenomes of soil and plant-associated prokaryotes.</title>
        <authorList>
            <person name="Whitman W."/>
        </authorList>
    </citation>
    <scope>NUCLEOTIDE SEQUENCE [LARGE SCALE GENOMIC DNA]</scope>
    <source>
        <strain evidence="5 6">SIr-6563</strain>
    </source>
</reference>
<dbReference type="Gene3D" id="2.40.50.230">
    <property type="entry name" value="Gp5 N-terminal domain"/>
    <property type="match status" value="1"/>
</dbReference>
<evidence type="ECO:0000256" key="2">
    <source>
        <dbReference type="SAM" id="MobiDB-lite"/>
    </source>
</evidence>
<dbReference type="PANTHER" id="PTHR32305:SF11">
    <property type="entry name" value="TYPE VI SECRETION SYSTEM SPIKE PROTEIN VGRG3"/>
    <property type="match status" value="1"/>
</dbReference>
<dbReference type="Proteomes" id="UP000247515">
    <property type="component" value="Unassembled WGS sequence"/>
</dbReference>
<dbReference type="InterPro" id="IPR017847">
    <property type="entry name" value="T6SS_RhsGE_Vgr_subset"/>
</dbReference>
<feature type="compositionally biased region" description="Basic residues" evidence="2">
    <location>
        <begin position="613"/>
        <end position="624"/>
    </location>
</feature>
<dbReference type="SUPFAM" id="SSF69279">
    <property type="entry name" value="Phage tail proteins"/>
    <property type="match status" value="2"/>
</dbReference>
<dbReference type="Pfam" id="PF05954">
    <property type="entry name" value="Phage_GPD"/>
    <property type="match status" value="1"/>
</dbReference>
<dbReference type="InterPro" id="IPR037026">
    <property type="entry name" value="Vgr_OB-fold_dom_sf"/>
</dbReference>
<dbReference type="InterPro" id="IPR006531">
    <property type="entry name" value="Gp5/Vgr_OB"/>
</dbReference>
<feature type="region of interest" description="Disordered" evidence="2">
    <location>
        <begin position="599"/>
        <end position="627"/>
    </location>
</feature>
<comment type="caution">
    <text evidence="5">The sequence shown here is derived from an EMBL/GenBank/DDBJ whole genome shotgun (WGS) entry which is preliminary data.</text>
</comment>
<keyword evidence="6" id="KW-1185">Reference proteome</keyword>
<accession>A0ABX5MS40</accession>
<dbReference type="EMBL" id="QJJV01000005">
    <property type="protein sequence ID" value="PXX18086.1"/>
    <property type="molecule type" value="Genomic_DNA"/>
</dbReference>
<dbReference type="Pfam" id="PF22178">
    <property type="entry name" value="Gp5_trimer_C"/>
    <property type="match status" value="1"/>
</dbReference>
<dbReference type="Gene3D" id="2.30.110.50">
    <property type="match status" value="1"/>
</dbReference>
<comment type="similarity">
    <text evidence="1">Belongs to the VgrG protein family.</text>
</comment>
<dbReference type="SUPFAM" id="SSF69349">
    <property type="entry name" value="Phage fibre proteins"/>
    <property type="match status" value="1"/>
</dbReference>
<organism evidence="5 6">
    <name type="scientific">Paraburkholderia tropica</name>
    <dbReference type="NCBI Taxonomy" id="92647"/>
    <lineage>
        <taxon>Bacteria</taxon>
        <taxon>Pseudomonadati</taxon>
        <taxon>Pseudomonadota</taxon>
        <taxon>Betaproteobacteria</taxon>
        <taxon>Burkholderiales</taxon>
        <taxon>Burkholderiaceae</taxon>
        <taxon>Paraburkholderia</taxon>
    </lineage>
</organism>
<dbReference type="InterPro" id="IPR050708">
    <property type="entry name" value="T6SS_VgrG/RHS"/>
</dbReference>
<dbReference type="NCBIfam" id="TIGR03361">
    <property type="entry name" value="VI_Rhs_Vgr"/>
    <property type="match status" value="1"/>
</dbReference>
<dbReference type="InterPro" id="IPR054030">
    <property type="entry name" value="Gp5_Vgr_C"/>
</dbReference>
<dbReference type="NCBIfam" id="TIGR01646">
    <property type="entry name" value="vgr_GE"/>
    <property type="match status" value="1"/>
</dbReference>
<feature type="domain" description="Gp5/Type VI secretion system Vgr protein OB-fold" evidence="3">
    <location>
        <begin position="386"/>
        <end position="453"/>
    </location>
</feature>
<evidence type="ECO:0000313" key="6">
    <source>
        <dbReference type="Proteomes" id="UP000247515"/>
    </source>
</evidence>
<protein>
    <submittedName>
        <fullName evidence="5">Type VI secretion system secreted protein VgrG</fullName>
    </submittedName>
</protein>
<dbReference type="Pfam" id="PF04717">
    <property type="entry name" value="Phage_base_V"/>
    <property type="match status" value="1"/>
</dbReference>
<dbReference type="InterPro" id="IPR006533">
    <property type="entry name" value="T6SS_Vgr_RhsGE"/>
</dbReference>
<dbReference type="PANTHER" id="PTHR32305">
    <property type="match status" value="1"/>
</dbReference>
<dbReference type="SUPFAM" id="SSF69255">
    <property type="entry name" value="gp5 N-terminal domain-like"/>
    <property type="match status" value="1"/>
</dbReference>
<name>A0ABX5MS40_9BURK</name>
<evidence type="ECO:0000259" key="3">
    <source>
        <dbReference type="Pfam" id="PF04717"/>
    </source>
</evidence>
<dbReference type="Gene3D" id="3.55.50.10">
    <property type="entry name" value="Baseplate protein-like domains"/>
    <property type="match status" value="1"/>
</dbReference>
<evidence type="ECO:0000259" key="4">
    <source>
        <dbReference type="Pfam" id="PF22178"/>
    </source>
</evidence>